<dbReference type="EMBL" id="ARYJ01000001">
    <property type="protein sequence ID" value="KCZ91134.1"/>
    <property type="molecule type" value="Genomic_DNA"/>
</dbReference>
<feature type="transmembrane region" description="Helical" evidence="1">
    <location>
        <begin position="6"/>
        <end position="26"/>
    </location>
</feature>
<keyword evidence="4" id="KW-1185">Reference proteome</keyword>
<keyword evidence="1" id="KW-1133">Transmembrane helix</keyword>
<accession>A0A059FKG8</accession>
<dbReference type="Pfam" id="PF26604">
    <property type="entry name" value="CBU_0592"/>
    <property type="match status" value="1"/>
</dbReference>
<keyword evidence="1" id="KW-0812">Transmembrane</keyword>
<gene>
    <name evidence="3" type="ORF">HJA_01310</name>
</gene>
<evidence type="ECO:0000313" key="4">
    <source>
        <dbReference type="Proteomes" id="UP000024816"/>
    </source>
</evidence>
<comment type="caution">
    <text evidence="3">The sequence shown here is derived from an EMBL/GenBank/DDBJ whole genome shotgun (WGS) entry which is preliminary data.</text>
</comment>
<keyword evidence="1" id="KW-0472">Membrane</keyword>
<sequence>MSVTHFLIEMSGWAGAVLILIAYLMLSAGKMDGRSKAYQVMNVVGATGFIINSGYNGAIPSTTINVIWVGIGFYTLWQGRRLTERPGAPYLSEEAATADAGGETFGAIPGFTPLDDGQATCDLPA</sequence>
<dbReference type="InterPro" id="IPR058058">
    <property type="entry name" value="CBU_0592-like"/>
</dbReference>
<evidence type="ECO:0000259" key="2">
    <source>
        <dbReference type="Pfam" id="PF26604"/>
    </source>
</evidence>
<proteinExistence type="predicted"/>
<name>A0A059FKG8_9PROT</name>
<evidence type="ECO:0000256" key="1">
    <source>
        <dbReference type="SAM" id="Phobius"/>
    </source>
</evidence>
<dbReference type="Proteomes" id="UP000024816">
    <property type="component" value="Unassembled WGS sequence"/>
</dbReference>
<organism evidence="3 4">
    <name type="scientific">Hyphomonas jannaschiana VP2</name>
    <dbReference type="NCBI Taxonomy" id="1280952"/>
    <lineage>
        <taxon>Bacteria</taxon>
        <taxon>Pseudomonadati</taxon>
        <taxon>Pseudomonadota</taxon>
        <taxon>Alphaproteobacteria</taxon>
        <taxon>Hyphomonadales</taxon>
        <taxon>Hyphomonadaceae</taxon>
        <taxon>Hyphomonas</taxon>
    </lineage>
</organism>
<dbReference type="eggNOG" id="ENOG50336YH">
    <property type="taxonomic scope" value="Bacteria"/>
</dbReference>
<evidence type="ECO:0000313" key="3">
    <source>
        <dbReference type="EMBL" id="KCZ91134.1"/>
    </source>
</evidence>
<dbReference type="STRING" id="1280952.HJA_01310"/>
<protein>
    <recommendedName>
        <fullName evidence="2">CBU-0592-like domain-containing protein</fullName>
    </recommendedName>
</protein>
<dbReference type="NCBIfam" id="NF047864">
    <property type="entry name" value="CBU_0592_membra"/>
    <property type="match status" value="1"/>
</dbReference>
<reference evidence="3 4" key="1">
    <citation type="journal article" date="2014" name="Antonie Van Leeuwenhoek">
        <title>Hyphomonas beringensis sp. nov. and Hyphomonas chukchiensis sp. nov., isolated from surface seawater of the Bering Sea and Chukchi Sea.</title>
        <authorList>
            <person name="Li C."/>
            <person name="Lai Q."/>
            <person name="Li G."/>
            <person name="Dong C."/>
            <person name="Wang J."/>
            <person name="Liao Y."/>
            <person name="Shao Z."/>
        </authorList>
    </citation>
    <scope>NUCLEOTIDE SEQUENCE [LARGE SCALE GENOMIC DNA]</scope>
    <source>
        <strain evidence="3 4">VP2</strain>
    </source>
</reference>
<feature type="domain" description="CBU-0592-like" evidence="2">
    <location>
        <begin position="9"/>
        <end position="79"/>
    </location>
</feature>
<dbReference type="RefSeq" id="WP_206741651.1">
    <property type="nucleotide sequence ID" value="NZ_ARYJ01000001.1"/>
</dbReference>
<dbReference type="AlphaFoldDB" id="A0A059FKG8"/>